<gene>
    <name evidence="2" type="ORF">MNB_SUP05-SYMBIONT-4-705</name>
</gene>
<evidence type="ECO:0000313" key="2">
    <source>
        <dbReference type="EMBL" id="SFV86544.1"/>
    </source>
</evidence>
<evidence type="ECO:0008006" key="3">
    <source>
        <dbReference type="Google" id="ProtNLM"/>
    </source>
</evidence>
<accession>A0A1W1DXU4</accession>
<dbReference type="InterPro" id="IPR007712">
    <property type="entry name" value="RelE/ParE_toxin"/>
</dbReference>
<protein>
    <recommendedName>
        <fullName evidence="3">RelE/StbE replicon stabilization toxin</fullName>
    </recommendedName>
</protein>
<dbReference type="Gene3D" id="3.30.2310.20">
    <property type="entry name" value="RelE-like"/>
    <property type="match status" value="1"/>
</dbReference>
<dbReference type="Pfam" id="PF05016">
    <property type="entry name" value="ParE_toxin"/>
    <property type="match status" value="1"/>
</dbReference>
<keyword evidence="1" id="KW-1277">Toxin-antitoxin system</keyword>
<reference evidence="2" key="1">
    <citation type="submission" date="2016-10" db="EMBL/GenBank/DDBJ databases">
        <authorList>
            <person name="de Groot N.N."/>
        </authorList>
    </citation>
    <scope>NUCLEOTIDE SEQUENCE</scope>
</reference>
<evidence type="ECO:0000256" key="1">
    <source>
        <dbReference type="ARBA" id="ARBA00022649"/>
    </source>
</evidence>
<name>A0A1W1DXU4_9ZZZZ</name>
<proteinExistence type="predicted"/>
<organism evidence="2">
    <name type="scientific">hydrothermal vent metagenome</name>
    <dbReference type="NCBI Taxonomy" id="652676"/>
    <lineage>
        <taxon>unclassified sequences</taxon>
        <taxon>metagenomes</taxon>
        <taxon>ecological metagenomes</taxon>
    </lineage>
</organism>
<dbReference type="AlphaFoldDB" id="A0A1W1DXU4"/>
<dbReference type="InterPro" id="IPR035093">
    <property type="entry name" value="RelE/ParE_toxin_dom_sf"/>
</dbReference>
<dbReference type="EMBL" id="FPHY01000087">
    <property type="protein sequence ID" value="SFV86544.1"/>
    <property type="molecule type" value="Genomic_DNA"/>
</dbReference>
<dbReference type="SUPFAM" id="SSF143011">
    <property type="entry name" value="RelE-like"/>
    <property type="match status" value="1"/>
</dbReference>
<sequence>MLLLSQQEVVHQSPLVKGIIKAVTARDDFYSFLPFNPTNQIDNPYRRQRIGFNQRSLVNTGNTSSKPLNKKAQPYDKITTSITTISGDLMENIRLTKQALKQLKKLNKSDKNTAKKIKSVLLSLDSENITGEVLQGYSSFFKIRIGKFRLIHTTIDGVLIVAIIEKRETVYKTFKHLMEESDFLRPLHK</sequence>